<accession>A0A976AAT0</accession>
<organism evidence="3 4">
    <name type="scientific">Cupriavidus taiwanensis</name>
    <dbReference type="NCBI Taxonomy" id="164546"/>
    <lineage>
        <taxon>Bacteria</taxon>
        <taxon>Pseudomonadati</taxon>
        <taxon>Pseudomonadota</taxon>
        <taxon>Betaproteobacteria</taxon>
        <taxon>Burkholderiales</taxon>
        <taxon>Burkholderiaceae</taxon>
        <taxon>Cupriavidus</taxon>
    </lineage>
</organism>
<feature type="coiled-coil region" evidence="1">
    <location>
        <begin position="66"/>
        <end position="128"/>
    </location>
</feature>
<geneLocation type="plasmid" evidence="4">
    <name>cbm2587_p</name>
</geneLocation>
<comment type="caution">
    <text evidence="3">The sequence shown here is derived from an EMBL/GenBank/DDBJ whole genome shotgun (WGS) entry which is preliminary data.</text>
</comment>
<feature type="region of interest" description="Disordered" evidence="2">
    <location>
        <begin position="1"/>
        <end position="34"/>
    </location>
</feature>
<evidence type="ECO:0000256" key="2">
    <source>
        <dbReference type="SAM" id="MobiDB-lite"/>
    </source>
</evidence>
<evidence type="ECO:0000313" key="3">
    <source>
        <dbReference type="EMBL" id="SOY73025.1"/>
    </source>
</evidence>
<evidence type="ECO:0000256" key="1">
    <source>
        <dbReference type="SAM" id="Coils"/>
    </source>
</evidence>
<name>A0A976AAT0_9BURK</name>
<keyword evidence="1" id="KW-0175">Coiled coil</keyword>
<gene>
    <name evidence="3" type="ORF">CBM2587_P10002</name>
</gene>
<reference evidence="3 4" key="1">
    <citation type="submission" date="2018-01" db="EMBL/GenBank/DDBJ databases">
        <authorList>
            <person name="Clerissi C."/>
        </authorList>
    </citation>
    <scope>NUCLEOTIDE SEQUENCE [LARGE SCALE GENOMIC DNA]</scope>
    <source>
        <strain evidence="3">Cupriavidus sp. LMG 19464</strain>
        <plasmid evidence="4">cbm2587_p</plasmid>
    </source>
</reference>
<dbReference type="AlphaFoldDB" id="A0A976AAT0"/>
<evidence type="ECO:0000313" key="4">
    <source>
        <dbReference type="Proteomes" id="UP000256780"/>
    </source>
</evidence>
<protein>
    <submittedName>
        <fullName evidence="3">Uncharacterized protein</fullName>
    </submittedName>
</protein>
<sequence length="206" mass="23124">MRDVTDNRTGELEVGEAKRGRGRPRKANAMSNAERQAAYRARRRAAVTVTKNLSAPRLIVDQVDAYDECRLEVEALRAELAEAHETIDELQQALTDELQQRRELIQGNQEAFAKLDKLRAELAAAKKGAAKSVTRNENRETQLYAEIKRSSKYYGQTAAGELFRVRILPALPGGEYVVQGGPGGQYRLKDVWLWAVEDEGKKVRLS</sequence>
<proteinExistence type="predicted"/>
<dbReference type="EMBL" id="OFSQ01000039">
    <property type="protein sequence ID" value="SOY73025.1"/>
    <property type="molecule type" value="Genomic_DNA"/>
</dbReference>
<feature type="compositionally biased region" description="Basic and acidic residues" evidence="2">
    <location>
        <begin position="1"/>
        <end position="19"/>
    </location>
</feature>
<dbReference type="Proteomes" id="UP000256780">
    <property type="component" value="Plasmid CBM2587_p"/>
</dbReference>
<dbReference type="RefSeq" id="WP_232346780.1">
    <property type="nucleotide sequence ID" value="NZ_LT976855.1"/>
</dbReference>